<dbReference type="SUPFAM" id="SSF53850">
    <property type="entry name" value="Periplasmic binding protein-like II"/>
    <property type="match status" value="1"/>
</dbReference>
<dbReference type="Pfam" id="PF01547">
    <property type="entry name" value="SBP_bac_1"/>
    <property type="match status" value="1"/>
</dbReference>
<accession>A0ABV1L2E8</accession>
<gene>
    <name evidence="3" type="ORF">QJS35_29365</name>
</gene>
<feature type="chain" id="PRO_5045453557" evidence="2">
    <location>
        <begin position="25"/>
        <end position="486"/>
    </location>
</feature>
<evidence type="ECO:0000313" key="3">
    <source>
        <dbReference type="EMBL" id="MEQ4486489.1"/>
    </source>
</evidence>
<proteinExistence type="predicted"/>
<feature type="compositionally biased region" description="Low complexity" evidence="1">
    <location>
        <begin position="31"/>
        <end position="61"/>
    </location>
</feature>
<feature type="signal peptide" evidence="2">
    <location>
        <begin position="1"/>
        <end position="24"/>
    </location>
</feature>
<organism evidence="3 4">
    <name type="scientific">Cohnella silvisoli</name>
    <dbReference type="NCBI Taxonomy" id="2873699"/>
    <lineage>
        <taxon>Bacteria</taxon>
        <taxon>Bacillati</taxon>
        <taxon>Bacillota</taxon>
        <taxon>Bacilli</taxon>
        <taxon>Bacillales</taxon>
        <taxon>Paenibacillaceae</taxon>
        <taxon>Cohnella</taxon>
    </lineage>
</organism>
<dbReference type="EMBL" id="JASKHM010000022">
    <property type="protein sequence ID" value="MEQ4486489.1"/>
    <property type="molecule type" value="Genomic_DNA"/>
</dbReference>
<dbReference type="RefSeq" id="WP_232184511.1">
    <property type="nucleotide sequence ID" value="NZ_JAIOAP010000003.1"/>
</dbReference>
<dbReference type="Gene3D" id="3.40.190.10">
    <property type="entry name" value="Periplasmic binding protein-like II"/>
    <property type="match status" value="1"/>
</dbReference>
<dbReference type="PANTHER" id="PTHR43649">
    <property type="entry name" value="ARABINOSE-BINDING PROTEIN-RELATED"/>
    <property type="match status" value="1"/>
</dbReference>
<evidence type="ECO:0000313" key="4">
    <source>
        <dbReference type="Proteomes" id="UP001493487"/>
    </source>
</evidence>
<feature type="region of interest" description="Disordered" evidence="1">
    <location>
        <begin position="31"/>
        <end position="62"/>
    </location>
</feature>
<dbReference type="InterPro" id="IPR050490">
    <property type="entry name" value="Bact_solute-bd_prot1"/>
</dbReference>
<dbReference type="PROSITE" id="PS51257">
    <property type="entry name" value="PROKAR_LIPOPROTEIN"/>
    <property type="match status" value="1"/>
</dbReference>
<comment type="caution">
    <text evidence="3">The sequence shown here is derived from an EMBL/GenBank/DDBJ whole genome shotgun (WGS) entry which is preliminary data.</text>
</comment>
<evidence type="ECO:0000256" key="2">
    <source>
        <dbReference type="SAM" id="SignalP"/>
    </source>
</evidence>
<name>A0ABV1L2E8_9BACL</name>
<dbReference type="Proteomes" id="UP001493487">
    <property type="component" value="Unassembled WGS sequence"/>
</dbReference>
<dbReference type="PANTHER" id="PTHR43649:SF12">
    <property type="entry name" value="DIACETYLCHITOBIOSE BINDING PROTEIN DASA"/>
    <property type="match status" value="1"/>
</dbReference>
<evidence type="ECO:0000256" key="1">
    <source>
        <dbReference type="SAM" id="MobiDB-lite"/>
    </source>
</evidence>
<dbReference type="InterPro" id="IPR006059">
    <property type="entry name" value="SBP"/>
</dbReference>
<reference evidence="3 4" key="1">
    <citation type="journal article" date="2023" name="Genome Announc.">
        <title>Pan-Genome Analyses of the Genus Cohnella and Proposal of the Novel Species Cohnella silvisoli sp. nov., Isolated from Forest Soil.</title>
        <authorList>
            <person name="Wang C."/>
            <person name="Mao L."/>
            <person name="Bao G."/>
            <person name="Zhu H."/>
        </authorList>
    </citation>
    <scope>NUCLEOTIDE SEQUENCE [LARGE SCALE GENOMIC DNA]</scope>
    <source>
        <strain evidence="3 4">NL03-T5-1</strain>
    </source>
</reference>
<protein>
    <submittedName>
        <fullName evidence="3">Extracellular solute-binding protein</fullName>
    </submittedName>
</protein>
<keyword evidence="2" id="KW-0732">Signal</keyword>
<keyword evidence="4" id="KW-1185">Reference proteome</keyword>
<sequence>MNKANLRGKMFAIIASLSLVFALAACGSKNSDNGNNGASSPSSTSTSSESSSEQSESASPKSDVKLTLSHWKVSFDPGFKAVAEAFKQKTGITVETQTTTPDAAYSQKLIASAAAASLPDIWATDASPAYRAFDGKAYEWSGELSKDEAWKKGFLPAALSGVTVAQANIDAWAKDEKASDWQKATKPGQVYGIPIDVGAFYMIYGNKKIVEQAGLEAKEPATFEEWVSMMKTVKEKTGTPGFVFAGNVGGVYNAWFVNLVDYMKNGEESFTKFMNREEKLSDPKHIWALKFIEDLTKDGLLLPGAASLDIDPADQAFAQGKAAFSLGGTFTYANLTAIGMNADDVFSFRVPAFKDSVVPDAKVSPFPLVQLVVNNEGPSKEAAIEFVKFLTSEEGQVLYANNAYDLPSVQIKDGSKLNSSIQAMASSLSSESNWWSENPAIWQQVFKEDWKVLSTGMVKVMLGTSTAEDAAAEYDKAAAAYKKANP</sequence>